<evidence type="ECO:0000313" key="9">
    <source>
        <dbReference type="Proteomes" id="UP001215280"/>
    </source>
</evidence>
<evidence type="ECO:0000259" key="7">
    <source>
        <dbReference type="Pfam" id="PF00569"/>
    </source>
</evidence>
<feature type="compositionally biased region" description="Polar residues" evidence="4">
    <location>
        <begin position="25"/>
        <end position="34"/>
    </location>
</feature>
<proteinExistence type="predicted"/>
<accession>A0AAD7JSN3</accession>
<reference evidence="8" key="1">
    <citation type="submission" date="2023-03" db="EMBL/GenBank/DDBJ databases">
        <title>Massive genome expansion in bonnet fungi (Mycena s.s.) driven by repeated elements and novel gene families across ecological guilds.</title>
        <authorList>
            <consortium name="Lawrence Berkeley National Laboratory"/>
            <person name="Harder C.B."/>
            <person name="Miyauchi S."/>
            <person name="Viragh M."/>
            <person name="Kuo A."/>
            <person name="Thoen E."/>
            <person name="Andreopoulos B."/>
            <person name="Lu D."/>
            <person name="Skrede I."/>
            <person name="Drula E."/>
            <person name="Henrissat B."/>
            <person name="Morin E."/>
            <person name="Kohler A."/>
            <person name="Barry K."/>
            <person name="LaButti K."/>
            <person name="Morin E."/>
            <person name="Salamov A."/>
            <person name="Lipzen A."/>
            <person name="Mereny Z."/>
            <person name="Hegedus B."/>
            <person name="Baldrian P."/>
            <person name="Stursova M."/>
            <person name="Weitz H."/>
            <person name="Taylor A."/>
            <person name="Grigoriev I.V."/>
            <person name="Nagy L.G."/>
            <person name="Martin F."/>
            <person name="Kauserud H."/>
        </authorList>
    </citation>
    <scope>NUCLEOTIDE SEQUENCE</scope>
    <source>
        <strain evidence="8">CBHHK188m</strain>
    </source>
</reference>
<keyword evidence="9" id="KW-1185">Reference proteome</keyword>
<dbReference type="InterPro" id="IPR052260">
    <property type="entry name" value="Autophagy_Rcpt_SigReg"/>
</dbReference>
<protein>
    <recommendedName>
        <fullName evidence="7">ZZ-type domain-containing protein</fullName>
    </recommendedName>
</protein>
<dbReference type="SUPFAM" id="SSF57850">
    <property type="entry name" value="RING/U-box"/>
    <property type="match status" value="1"/>
</dbReference>
<evidence type="ECO:0000256" key="5">
    <source>
        <dbReference type="SAM" id="Phobius"/>
    </source>
</evidence>
<dbReference type="InterPro" id="IPR000433">
    <property type="entry name" value="Znf_ZZ"/>
</dbReference>
<feature type="region of interest" description="Disordered" evidence="4">
    <location>
        <begin position="270"/>
        <end position="300"/>
    </location>
</feature>
<evidence type="ECO:0000256" key="3">
    <source>
        <dbReference type="ARBA" id="ARBA00022833"/>
    </source>
</evidence>
<dbReference type="AlphaFoldDB" id="A0AAD7JSN3"/>
<name>A0AAD7JSN3_9AGAR</name>
<keyword evidence="5" id="KW-0812">Transmembrane</keyword>
<dbReference type="CDD" id="cd02340">
    <property type="entry name" value="ZZ_NBR1_like"/>
    <property type="match status" value="1"/>
</dbReference>
<dbReference type="Proteomes" id="UP001215280">
    <property type="component" value="Unassembled WGS sequence"/>
</dbReference>
<feature type="region of interest" description="Disordered" evidence="4">
    <location>
        <begin position="17"/>
        <end position="47"/>
    </location>
</feature>
<feature type="signal peptide" evidence="6">
    <location>
        <begin position="1"/>
        <end position="15"/>
    </location>
</feature>
<keyword evidence="6" id="KW-0732">Signal</keyword>
<evidence type="ECO:0000256" key="2">
    <source>
        <dbReference type="ARBA" id="ARBA00022771"/>
    </source>
</evidence>
<feature type="chain" id="PRO_5042050154" description="ZZ-type domain-containing protein" evidence="6">
    <location>
        <begin position="16"/>
        <end position="557"/>
    </location>
</feature>
<evidence type="ECO:0000313" key="8">
    <source>
        <dbReference type="EMBL" id="KAJ7769644.1"/>
    </source>
</evidence>
<keyword evidence="1" id="KW-0479">Metal-binding</keyword>
<dbReference type="Pfam" id="PF00569">
    <property type="entry name" value="ZZ"/>
    <property type="match status" value="1"/>
</dbReference>
<keyword evidence="2" id="KW-0863">Zinc-finger</keyword>
<dbReference type="GO" id="GO:0008270">
    <property type="term" value="F:zinc ion binding"/>
    <property type="evidence" value="ECO:0007669"/>
    <property type="project" value="UniProtKB-KW"/>
</dbReference>
<keyword evidence="3" id="KW-0862">Zinc</keyword>
<keyword evidence="5" id="KW-1133">Transmembrane helix</keyword>
<feature type="transmembrane region" description="Helical" evidence="5">
    <location>
        <begin position="446"/>
        <end position="479"/>
    </location>
</feature>
<dbReference type="PANTHER" id="PTHR15090">
    <property type="entry name" value="SEQUESTOSOME 1-RELATED"/>
    <property type="match status" value="1"/>
</dbReference>
<evidence type="ECO:0000256" key="1">
    <source>
        <dbReference type="ARBA" id="ARBA00022723"/>
    </source>
</evidence>
<dbReference type="InterPro" id="IPR043145">
    <property type="entry name" value="Znf_ZZ_sf"/>
</dbReference>
<sequence length="557" mass="61298">MAALAVLLLPRPVFAPAHEDESETSHSSAPSQSLIPRVTMPPGSSGNTLALQVDTEGNVRYDAIAHQGQRDDKIIQSQRRCGRSRAAAEERVRHLLELFQHYEGTAPPSRLYQALEGVRLYSPRRYTCDGCKKAIYSIRYKYMHPECPDFDLCDSCEAFPIPVLPDNHSLLKMRSANTVMPTGALSGPDPEHPFAFSVRPDSCSPVLVALLLQFDPLPLLPMMMLGGLYDSPAFARQLQPARPVFPVYDGQYSHSHEQYPAYENPLFATPQPTASRFSHSPSPSPPLFRDHSRSPSPPRTMRPAMWETLRWNNFEEAQQVRWGAAAVPPVPIPAVAEPAFPSFWPKSSDELRHLMQNDREHEHEAPVVDTFSRLSVQQEEAAVMDSSLTGEALLRRVEMMQANMAPVTSSNLAVLLSRSCRRACRLLPSFLALVLALITVERRSALTLLVGAFLAPVLLPIIAITVSLATLLVVIPILWRVPLASFLLRPIRSPHASLAPPHQLSTAGISTQLLAVSSIEATAVPLPAIPLLLAARHAAAPCRPTPLFLAVRQPAAR</sequence>
<comment type="caution">
    <text evidence="8">The sequence shown here is derived from an EMBL/GenBank/DDBJ whole genome shotgun (WGS) entry which is preliminary data.</text>
</comment>
<gene>
    <name evidence="8" type="ORF">DFH07DRAFT_1005776</name>
</gene>
<evidence type="ECO:0000256" key="6">
    <source>
        <dbReference type="SAM" id="SignalP"/>
    </source>
</evidence>
<organism evidence="8 9">
    <name type="scientific">Mycena maculata</name>
    <dbReference type="NCBI Taxonomy" id="230809"/>
    <lineage>
        <taxon>Eukaryota</taxon>
        <taxon>Fungi</taxon>
        <taxon>Dikarya</taxon>
        <taxon>Basidiomycota</taxon>
        <taxon>Agaricomycotina</taxon>
        <taxon>Agaricomycetes</taxon>
        <taxon>Agaricomycetidae</taxon>
        <taxon>Agaricales</taxon>
        <taxon>Marasmiineae</taxon>
        <taxon>Mycenaceae</taxon>
        <taxon>Mycena</taxon>
    </lineage>
</organism>
<feature type="domain" description="ZZ-type" evidence="7">
    <location>
        <begin position="125"/>
        <end position="157"/>
    </location>
</feature>
<dbReference type="Gene3D" id="3.30.60.90">
    <property type="match status" value="1"/>
</dbReference>
<keyword evidence="5" id="KW-0472">Membrane</keyword>
<dbReference type="EMBL" id="JARJLG010000025">
    <property type="protein sequence ID" value="KAJ7769644.1"/>
    <property type="molecule type" value="Genomic_DNA"/>
</dbReference>
<evidence type="ECO:0000256" key="4">
    <source>
        <dbReference type="SAM" id="MobiDB-lite"/>
    </source>
</evidence>